<protein>
    <submittedName>
        <fullName evidence="2">Uncharacterized protein</fullName>
    </submittedName>
</protein>
<dbReference type="EMBL" id="KB468157">
    <property type="protein sequence ID" value="PCH44203.1"/>
    <property type="molecule type" value="Genomic_DNA"/>
</dbReference>
<evidence type="ECO:0000313" key="3">
    <source>
        <dbReference type="Proteomes" id="UP000218811"/>
    </source>
</evidence>
<dbReference type="OrthoDB" id="2637024at2759"/>
<organism evidence="2 3">
    <name type="scientific">Wolfiporia cocos (strain MD-104)</name>
    <name type="common">Brown rot fungus</name>
    <dbReference type="NCBI Taxonomy" id="742152"/>
    <lineage>
        <taxon>Eukaryota</taxon>
        <taxon>Fungi</taxon>
        <taxon>Dikarya</taxon>
        <taxon>Basidiomycota</taxon>
        <taxon>Agaricomycotina</taxon>
        <taxon>Agaricomycetes</taxon>
        <taxon>Polyporales</taxon>
        <taxon>Phaeolaceae</taxon>
        <taxon>Wolfiporia</taxon>
    </lineage>
</organism>
<dbReference type="Proteomes" id="UP000218811">
    <property type="component" value="Unassembled WGS sequence"/>
</dbReference>
<dbReference type="AlphaFoldDB" id="A0A2H3JW37"/>
<accession>A0A2H3JW37</accession>
<evidence type="ECO:0000313" key="2">
    <source>
        <dbReference type="EMBL" id="PCH44203.1"/>
    </source>
</evidence>
<reference evidence="2 3" key="1">
    <citation type="journal article" date="2012" name="Science">
        <title>The Paleozoic origin of enzymatic lignin decomposition reconstructed from 31 fungal genomes.</title>
        <authorList>
            <person name="Floudas D."/>
            <person name="Binder M."/>
            <person name="Riley R."/>
            <person name="Barry K."/>
            <person name="Blanchette R.A."/>
            <person name="Henrissat B."/>
            <person name="Martinez A.T."/>
            <person name="Otillar R."/>
            <person name="Spatafora J.W."/>
            <person name="Yadav J.S."/>
            <person name="Aerts A."/>
            <person name="Benoit I."/>
            <person name="Boyd A."/>
            <person name="Carlson A."/>
            <person name="Copeland A."/>
            <person name="Coutinho P.M."/>
            <person name="de Vries R.P."/>
            <person name="Ferreira P."/>
            <person name="Findley K."/>
            <person name="Foster B."/>
            <person name="Gaskell J."/>
            <person name="Glotzer D."/>
            <person name="Gorecki P."/>
            <person name="Heitman J."/>
            <person name="Hesse C."/>
            <person name="Hori C."/>
            <person name="Igarashi K."/>
            <person name="Jurgens J.A."/>
            <person name="Kallen N."/>
            <person name="Kersten P."/>
            <person name="Kohler A."/>
            <person name="Kuees U."/>
            <person name="Kumar T.K.A."/>
            <person name="Kuo A."/>
            <person name="LaButti K."/>
            <person name="Larrondo L.F."/>
            <person name="Lindquist E."/>
            <person name="Ling A."/>
            <person name="Lombard V."/>
            <person name="Lucas S."/>
            <person name="Lundell T."/>
            <person name="Martin R."/>
            <person name="McLaughlin D.J."/>
            <person name="Morgenstern I."/>
            <person name="Morin E."/>
            <person name="Murat C."/>
            <person name="Nagy L.G."/>
            <person name="Nolan M."/>
            <person name="Ohm R.A."/>
            <person name="Patyshakuliyeva A."/>
            <person name="Rokas A."/>
            <person name="Ruiz-Duenas F.J."/>
            <person name="Sabat G."/>
            <person name="Salamov A."/>
            <person name="Samejima M."/>
            <person name="Schmutz J."/>
            <person name="Slot J.C."/>
            <person name="St John F."/>
            <person name="Stenlid J."/>
            <person name="Sun H."/>
            <person name="Sun S."/>
            <person name="Syed K."/>
            <person name="Tsang A."/>
            <person name="Wiebenga A."/>
            <person name="Young D."/>
            <person name="Pisabarro A."/>
            <person name="Eastwood D.C."/>
            <person name="Martin F."/>
            <person name="Cullen D."/>
            <person name="Grigoriev I.V."/>
            <person name="Hibbett D.S."/>
        </authorList>
    </citation>
    <scope>NUCLEOTIDE SEQUENCE [LARGE SCALE GENOMIC DNA]</scope>
    <source>
        <strain evidence="2 3">MD-104</strain>
    </source>
</reference>
<gene>
    <name evidence="2" type="ORF">WOLCODRAFT_138827</name>
</gene>
<feature type="region of interest" description="Disordered" evidence="1">
    <location>
        <begin position="74"/>
        <end position="101"/>
    </location>
</feature>
<name>A0A2H3JW37_WOLCO</name>
<evidence type="ECO:0000256" key="1">
    <source>
        <dbReference type="SAM" id="MobiDB-lite"/>
    </source>
</evidence>
<feature type="compositionally biased region" description="Basic residues" evidence="1">
    <location>
        <begin position="83"/>
        <end position="97"/>
    </location>
</feature>
<proteinExistence type="predicted"/>
<sequence>MASSRLKTNIASFLTYPPPTHYPPTNSPAFPPVIRCSISLSLRILHIQRSKMRGTSEPAYPSFSLVLSCADNDTRRPPSCREGHRRRYHPYSSKPRRQPANNRMNMADYRYEDAFRVAATLLAYTPNAAAGHEAQDVGNLNHAPHPTDMPKRRQKLSDLIAHFALTTRRRIARMGVLQKWTFPARFDFTS</sequence>
<keyword evidence="3" id="KW-1185">Reference proteome</keyword>